<evidence type="ECO:0000259" key="1">
    <source>
        <dbReference type="Pfam" id="PF08241"/>
    </source>
</evidence>
<name>A0A4R2GW92_9ACTN</name>
<dbReference type="InterPro" id="IPR013216">
    <property type="entry name" value="Methyltransf_11"/>
</dbReference>
<dbReference type="Proteomes" id="UP000294508">
    <property type="component" value="Unassembled WGS sequence"/>
</dbReference>
<dbReference type="AlphaFoldDB" id="A0A4R2GW92"/>
<feature type="domain" description="Methyltransferase type 11" evidence="1">
    <location>
        <begin position="51"/>
        <end position="141"/>
    </location>
</feature>
<dbReference type="Gene3D" id="3.40.50.150">
    <property type="entry name" value="Vaccinia Virus protein VP39"/>
    <property type="match status" value="1"/>
</dbReference>
<dbReference type="GO" id="GO:0008757">
    <property type="term" value="F:S-adenosylmethionine-dependent methyltransferase activity"/>
    <property type="evidence" value="ECO:0007669"/>
    <property type="project" value="InterPro"/>
</dbReference>
<dbReference type="Pfam" id="PF08241">
    <property type="entry name" value="Methyltransf_11"/>
    <property type="match status" value="1"/>
</dbReference>
<reference evidence="2 3" key="1">
    <citation type="journal article" date="2015" name="Stand. Genomic Sci.">
        <title>Genomic Encyclopedia of Bacterial and Archaeal Type Strains, Phase III: the genomes of soil and plant-associated and newly described type strains.</title>
        <authorList>
            <person name="Whitman W.B."/>
            <person name="Woyke T."/>
            <person name="Klenk H.P."/>
            <person name="Zhou Y."/>
            <person name="Lilburn T.G."/>
            <person name="Beck B.J."/>
            <person name="De Vos P."/>
            <person name="Vandamme P."/>
            <person name="Eisen J.A."/>
            <person name="Garrity G."/>
            <person name="Hugenholtz P."/>
            <person name="Kyrpides N.C."/>
        </authorList>
    </citation>
    <scope>NUCLEOTIDE SEQUENCE [LARGE SCALE GENOMIC DNA]</scope>
    <source>
        <strain evidence="2 3">VKM Ac-2572</strain>
    </source>
</reference>
<evidence type="ECO:0000313" key="3">
    <source>
        <dbReference type="Proteomes" id="UP000294508"/>
    </source>
</evidence>
<sequence length="279" mass="30273">MTTHVELEKHYTERYDEASRLGSTIKGRLELARVQDLLGRYLPPPPATVADIGGGPGIHASWLQGRGYDVELLDPVERHVHQAAAAGISAVLGDARRLPWDNEEFDAAFLAGPMYHLTEASERRLALREAVRVTKLGGFVAVIAINRAANLIGSTLANTLIERQGVVTDILRDGFSPRNDRMAHTTYHTVAQLRSELTNVGLRSVTIHGLTGPGGWLTVMIDAHYNGRPLPDSLQEPDPLRTALECSRLADSYPELVQASSLLLGVGQVACLAEVGEHA</sequence>
<evidence type="ECO:0000313" key="2">
    <source>
        <dbReference type="EMBL" id="TCO13525.1"/>
    </source>
</evidence>
<organism evidence="2 3">
    <name type="scientific">Kribbella steppae</name>
    <dbReference type="NCBI Taxonomy" id="2512223"/>
    <lineage>
        <taxon>Bacteria</taxon>
        <taxon>Bacillati</taxon>
        <taxon>Actinomycetota</taxon>
        <taxon>Actinomycetes</taxon>
        <taxon>Propionibacteriales</taxon>
        <taxon>Kribbellaceae</taxon>
        <taxon>Kribbella</taxon>
    </lineage>
</organism>
<keyword evidence="2" id="KW-0489">Methyltransferase</keyword>
<proteinExistence type="predicted"/>
<keyword evidence="3" id="KW-1185">Reference proteome</keyword>
<dbReference type="RefSeq" id="WP_132216875.1">
    <property type="nucleotide sequence ID" value="NZ_SLWN01000026.1"/>
</dbReference>
<keyword evidence="2" id="KW-0808">Transferase</keyword>
<comment type="caution">
    <text evidence="2">The sequence shown here is derived from an EMBL/GenBank/DDBJ whole genome shotgun (WGS) entry which is preliminary data.</text>
</comment>
<protein>
    <submittedName>
        <fullName evidence="2">Methyltransferase family protein</fullName>
    </submittedName>
</protein>
<dbReference type="EMBL" id="SLWN01000026">
    <property type="protein sequence ID" value="TCO13525.1"/>
    <property type="molecule type" value="Genomic_DNA"/>
</dbReference>
<gene>
    <name evidence="2" type="ORF">EV652_12666</name>
</gene>
<dbReference type="InterPro" id="IPR029063">
    <property type="entry name" value="SAM-dependent_MTases_sf"/>
</dbReference>
<dbReference type="CDD" id="cd02440">
    <property type="entry name" value="AdoMet_MTases"/>
    <property type="match status" value="1"/>
</dbReference>
<accession>A0A4R2GW92</accession>
<dbReference type="GO" id="GO:0032259">
    <property type="term" value="P:methylation"/>
    <property type="evidence" value="ECO:0007669"/>
    <property type="project" value="UniProtKB-KW"/>
</dbReference>
<dbReference type="SUPFAM" id="SSF53335">
    <property type="entry name" value="S-adenosyl-L-methionine-dependent methyltransferases"/>
    <property type="match status" value="1"/>
</dbReference>
<dbReference type="OrthoDB" id="9810615at2"/>